<gene>
    <name evidence="2" type="ORF">TSUD_384420</name>
</gene>
<dbReference type="GO" id="GO:0015074">
    <property type="term" value="P:DNA integration"/>
    <property type="evidence" value="ECO:0007669"/>
    <property type="project" value="InterPro"/>
</dbReference>
<dbReference type="GO" id="GO:0003676">
    <property type="term" value="F:nucleic acid binding"/>
    <property type="evidence" value="ECO:0007669"/>
    <property type="project" value="InterPro"/>
</dbReference>
<feature type="domain" description="Integrase catalytic" evidence="1">
    <location>
        <begin position="9"/>
        <end position="183"/>
    </location>
</feature>
<dbReference type="PANTHER" id="PTHR48475:SF2">
    <property type="entry name" value="RIBONUCLEASE H"/>
    <property type="match status" value="1"/>
</dbReference>
<accession>A0A2Z6NZ98</accession>
<evidence type="ECO:0000313" key="3">
    <source>
        <dbReference type="Proteomes" id="UP000242715"/>
    </source>
</evidence>
<evidence type="ECO:0000259" key="1">
    <source>
        <dbReference type="PROSITE" id="PS50994"/>
    </source>
</evidence>
<evidence type="ECO:0000313" key="2">
    <source>
        <dbReference type="EMBL" id="GAU35487.1"/>
    </source>
</evidence>
<dbReference type="InterPro" id="IPR001584">
    <property type="entry name" value="Integrase_cat-core"/>
</dbReference>
<dbReference type="InterPro" id="IPR012337">
    <property type="entry name" value="RNaseH-like_sf"/>
</dbReference>
<name>A0A2Z6NZ98_TRISU</name>
<keyword evidence="3" id="KW-1185">Reference proteome</keyword>
<dbReference type="PROSITE" id="PS50994">
    <property type="entry name" value="INTEGRASE"/>
    <property type="match status" value="1"/>
</dbReference>
<reference evidence="3" key="1">
    <citation type="journal article" date="2017" name="Front. Plant Sci.">
        <title>Climate Clever Clovers: New Paradigm to Reduce the Environmental Footprint of Ruminants by Breeding Low Methanogenic Forages Utilizing Haplotype Variation.</title>
        <authorList>
            <person name="Kaur P."/>
            <person name="Appels R."/>
            <person name="Bayer P.E."/>
            <person name="Keeble-Gagnere G."/>
            <person name="Wang J."/>
            <person name="Hirakawa H."/>
            <person name="Shirasawa K."/>
            <person name="Vercoe P."/>
            <person name="Stefanova K."/>
            <person name="Durmic Z."/>
            <person name="Nichols P."/>
            <person name="Revell C."/>
            <person name="Isobe S.N."/>
            <person name="Edwards D."/>
            <person name="Erskine W."/>
        </authorList>
    </citation>
    <scope>NUCLEOTIDE SEQUENCE [LARGE SCALE GENOMIC DNA]</scope>
    <source>
        <strain evidence="3">cv. Daliak</strain>
    </source>
</reference>
<sequence length="383" mass="43305">MAVPKHREEEEAPSENSRVFKGFSTVLFVVAVIALVDAPDIERSPINFKRLSLTDINIDIKRVILNFKRLSILIKAMEAAVILARFGIPQVVVTDNGTQFTNKKFQEFLITIGTTQHFTSVEHPQTNGQAEAANRVLLRGLRRRMGTSKGNWTEELHSVLWSYRTTPHSTTGETPFRLTYGTEAVIPVEIGEPSSRIEYPPEEDINDELLREELDLVEELRTGASLREATLKQKIAARHDKRVIKREFEVGSLVLRRNQKDTREGKLAANWEGPYRVRAKTENGAYHLEDLYDKEIPPLNANVHARRGNTPCEPHRRLVQARQSTQLAMGCSMPRGKISKEEAFLDSSLGASQMLVQFHKLLGNGAYDPRHQEATVIVRRALA</sequence>
<dbReference type="PANTHER" id="PTHR48475">
    <property type="entry name" value="RIBONUCLEASE H"/>
    <property type="match status" value="1"/>
</dbReference>
<dbReference type="Gene3D" id="3.30.420.10">
    <property type="entry name" value="Ribonuclease H-like superfamily/Ribonuclease H"/>
    <property type="match status" value="1"/>
</dbReference>
<protein>
    <recommendedName>
        <fullName evidence="1">Integrase catalytic domain-containing protein</fullName>
    </recommendedName>
</protein>
<dbReference type="InterPro" id="IPR036397">
    <property type="entry name" value="RNaseH_sf"/>
</dbReference>
<organism evidence="2 3">
    <name type="scientific">Trifolium subterraneum</name>
    <name type="common">Subterranean clover</name>
    <dbReference type="NCBI Taxonomy" id="3900"/>
    <lineage>
        <taxon>Eukaryota</taxon>
        <taxon>Viridiplantae</taxon>
        <taxon>Streptophyta</taxon>
        <taxon>Embryophyta</taxon>
        <taxon>Tracheophyta</taxon>
        <taxon>Spermatophyta</taxon>
        <taxon>Magnoliopsida</taxon>
        <taxon>eudicotyledons</taxon>
        <taxon>Gunneridae</taxon>
        <taxon>Pentapetalae</taxon>
        <taxon>rosids</taxon>
        <taxon>fabids</taxon>
        <taxon>Fabales</taxon>
        <taxon>Fabaceae</taxon>
        <taxon>Papilionoideae</taxon>
        <taxon>50 kb inversion clade</taxon>
        <taxon>NPAAA clade</taxon>
        <taxon>Hologalegina</taxon>
        <taxon>IRL clade</taxon>
        <taxon>Trifolieae</taxon>
        <taxon>Trifolium</taxon>
    </lineage>
</organism>
<dbReference type="SUPFAM" id="SSF53098">
    <property type="entry name" value="Ribonuclease H-like"/>
    <property type="match status" value="1"/>
</dbReference>
<dbReference type="AlphaFoldDB" id="A0A2Z6NZ98"/>
<proteinExistence type="predicted"/>
<dbReference type="Proteomes" id="UP000242715">
    <property type="component" value="Unassembled WGS sequence"/>
</dbReference>
<dbReference type="OrthoDB" id="1736338at2759"/>
<dbReference type="EMBL" id="DF973592">
    <property type="protein sequence ID" value="GAU35487.1"/>
    <property type="molecule type" value="Genomic_DNA"/>
</dbReference>